<evidence type="ECO:0000313" key="3">
    <source>
        <dbReference type="Proteomes" id="UP000183656"/>
    </source>
</evidence>
<name>A0A1I7IUN4_9BURK</name>
<keyword evidence="3" id="KW-1185">Reference proteome</keyword>
<dbReference type="EMBL" id="FPBX01000019">
    <property type="protein sequence ID" value="SFU76630.1"/>
    <property type="molecule type" value="Genomic_DNA"/>
</dbReference>
<dbReference type="InterPro" id="IPR032710">
    <property type="entry name" value="NTF2-like_dom_sf"/>
</dbReference>
<dbReference type="AlphaFoldDB" id="A0A1I7IUN4"/>
<dbReference type="GO" id="GO:0016853">
    <property type="term" value="F:isomerase activity"/>
    <property type="evidence" value="ECO:0007669"/>
    <property type="project" value="UniProtKB-KW"/>
</dbReference>
<keyword evidence="2" id="KW-0413">Isomerase</keyword>
<proteinExistence type="predicted"/>
<evidence type="ECO:0000259" key="1">
    <source>
        <dbReference type="Pfam" id="PF12680"/>
    </source>
</evidence>
<protein>
    <submittedName>
        <fullName evidence="2">Steroid delta-isomerase</fullName>
    </submittedName>
</protein>
<dbReference type="STRING" id="343013.SAMN04489707_101950"/>
<organism evidence="2 3">
    <name type="scientific">Paenacidovorax caeni</name>
    <dbReference type="NCBI Taxonomy" id="343013"/>
    <lineage>
        <taxon>Bacteria</taxon>
        <taxon>Pseudomonadati</taxon>
        <taxon>Pseudomonadota</taxon>
        <taxon>Betaproteobacteria</taxon>
        <taxon>Burkholderiales</taxon>
        <taxon>Comamonadaceae</taxon>
        <taxon>Paenacidovorax</taxon>
    </lineage>
</organism>
<dbReference type="OrthoDB" id="1115105at2"/>
<dbReference type="SUPFAM" id="SSF54427">
    <property type="entry name" value="NTF2-like"/>
    <property type="match status" value="1"/>
</dbReference>
<dbReference type="Gene3D" id="3.10.450.50">
    <property type="match status" value="1"/>
</dbReference>
<sequence length="165" mass="18808">MDTLPPIASADTPSAAQRLIAFYEQLSPTHLAALDTYYAPDARFKDPFNDVRGVPAIAQIFAHMFATLDEPRFTVTQHIEQGDQAFLGWEFRFRMRRWRPQVVQCIHGATLVRFDAQGRVTLHRDYWDAAEELYEKFPLLGGLMRWLRKSASATANAKDSRGPVP</sequence>
<feature type="domain" description="SnoaL-like" evidence="1">
    <location>
        <begin position="21"/>
        <end position="123"/>
    </location>
</feature>
<dbReference type="Pfam" id="PF12680">
    <property type="entry name" value="SnoaL_2"/>
    <property type="match status" value="1"/>
</dbReference>
<gene>
    <name evidence="2" type="ORF">SAMN04489707_101950</name>
</gene>
<dbReference type="RefSeq" id="WP_054256236.1">
    <property type="nucleotide sequence ID" value="NZ_CYIG01000015.1"/>
</dbReference>
<accession>A0A1I7IUN4</accession>
<reference evidence="2 3" key="1">
    <citation type="submission" date="2016-10" db="EMBL/GenBank/DDBJ databases">
        <authorList>
            <person name="de Groot N.N."/>
        </authorList>
    </citation>
    <scope>NUCLEOTIDE SEQUENCE [LARGE SCALE GENOMIC DNA]</scope>
    <source>
        <strain evidence="2 3">R-24608</strain>
    </source>
</reference>
<evidence type="ECO:0000313" key="2">
    <source>
        <dbReference type="EMBL" id="SFU76630.1"/>
    </source>
</evidence>
<dbReference type="Proteomes" id="UP000183656">
    <property type="component" value="Unassembled WGS sequence"/>
</dbReference>
<dbReference type="InterPro" id="IPR037401">
    <property type="entry name" value="SnoaL-like"/>
</dbReference>